<dbReference type="HAMAP" id="MF_00385">
    <property type="entry name" value="Ribosomal_bS16"/>
    <property type="match status" value="1"/>
</dbReference>
<proteinExistence type="inferred from homology"/>
<dbReference type="Gene3D" id="3.30.1320.10">
    <property type="match status" value="1"/>
</dbReference>
<dbReference type="SUPFAM" id="SSF54565">
    <property type="entry name" value="Ribosomal protein S16"/>
    <property type="match status" value="1"/>
</dbReference>
<reference evidence="4" key="1">
    <citation type="journal article" date="2014" name="Int. J. Syst. Evol. Microbiol.">
        <title>Complete genome sequence of Corynebacterium casei LMG S-19264T (=DSM 44701T), isolated from a smear-ripened cheese.</title>
        <authorList>
            <consortium name="US DOE Joint Genome Institute (JGI-PGF)"/>
            <person name="Walter F."/>
            <person name="Albersmeier A."/>
            <person name="Kalinowski J."/>
            <person name="Ruckert C."/>
        </authorList>
    </citation>
    <scope>NUCLEOTIDE SEQUENCE</scope>
    <source>
        <strain evidence="4">CGMCC 1.12181</strain>
    </source>
</reference>
<evidence type="ECO:0000256" key="1">
    <source>
        <dbReference type="ARBA" id="ARBA00022980"/>
    </source>
</evidence>
<protein>
    <recommendedName>
        <fullName evidence="3">Small ribosomal subunit protein bS16</fullName>
    </recommendedName>
</protein>
<name>A0A917CE49_9GAMM</name>
<reference evidence="4" key="2">
    <citation type="submission" date="2020-09" db="EMBL/GenBank/DDBJ databases">
        <authorList>
            <person name="Sun Q."/>
            <person name="Zhou Y."/>
        </authorList>
    </citation>
    <scope>NUCLEOTIDE SEQUENCE</scope>
    <source>
        <strain evidence="4">CGMCC 1.12181</strain>
    </source>
</reference>
<dbReference type="RefSeq" id="WP_188363892.1">
    <property type="nucleotide sequence ID" value="NZ_BAABJF010000011.1"/>
</dbReference>
<gene>
    <name evidence="3 4" type="primary">rpsP</name>
    <name evidence="4" type="ORF">GCM10011365_02990</name>
</gene>
<comment type="similarity">
    <text evidence="3">Belongs to the bacterial ribosomal protein bS16 family.</text>
</comment>
<dbReference type="InterPro" id="IPR000307">
    <property type="entry name" value="Ribosomal_bS16"/>
</dbReference>
<dbReference type="GO" id="GO:0006412">
    <property type="term" value="P:translation"/>
    <property type="evidence" value="ECO:0007669"/>
    <property type="project" value="UniProtKB-UniRule"/>
</dbReference>
<dbReference type="PANTHER" id="PTHR12919:SF20">
    <property type="entry name" value="SMALL RIBOSOMAL SUBUNIT PROTEIN BS16M"/>
    <property type="match status" value="1"/>
</dbReference>
<keyword evidence="5" id="KW-1185">Reference proteome</keyword>
<dbReference type="Proteomes" id="UP000605253">
    <property type="component" value="Unassembled WGS sequence"/>
</dbReference>
<dbReference type="EMBL" id="BMEO01000001">
    <property type="protein sequence ID" value="GGF85364.1"/>
    <property type="molecule type" value="Genomic_DNA"/>
</dbReference>
<dbReference type="NCBIfam" id="TIGR00002">
    <property type="entry name" value="S16"/>
    <property type="match status" value="1"/>
</dbReference>
<dbReference type="Pfam" id="PF00886">
    <property type="entry name" value="Ribosomal_S16"/>
    <property type="match status" value="1"/>
</dbReference>
<sequence length="83" mass="9202">MVKIKLVRHGAKRAPFYKVVATDSRNAGDGKALQRLGFYNPMARGQEVKLNLDMEGIEAWVAKGAQVSDRLNTLMKQQAQQSA</sequence>
<dbReference type="AlphaFoldDB" id="A0A917CE49"/>
<dbReference type="GO" id="GO:0003735">
    <property type="term" value="F:structural constituent of ribosome"/>
    <property type="evidence" value="ECO:0007669"/>
    <property type="project" value="InterPro"/>
</dbReference>
<accession>A0A917CE49</accession>
<keyword evidence="1 3" id="KW-0689">Ribosomal protein</keyword>
<evidence type="ECO:0000313" key="4">
    <source>
        <dbReference type="EMBL" id="GGF85364.1"/>
    </source>
</evidence>
<evidence type="ECO:0000313" key="5">
    <source>
        <dbReference type="Proteomes" id="UP000605253"/>
    </source>
</evidence>
<dbReference type="PANTHER" id="PTHR12919">
    <property type="entry name" value="30S RIBOSOMAL PROTEIN S16"/>
    <property type="match status" value="1"/>
</dbReference>
<dbReference type="GO" id="GO:0005737">
    <property type="term" value="C:cytoplasm"/>
    <property type="evidence" value="ECO:0007669"/>
    <property type="project" value="UniProtKB-ARBA"/>
</dbReference>
<evidence type="ECO:0000256" key="2">
    <source>
        <dbReference type="ARBA" id="ARBA00023274"/>
    </source>
</evidence>
<dbReference type="InterPro" id="IPR023803">
    <property type="entry name" value="Ribosomal_bS16_dom_sf"/>
</dbReference>
<keyword evidence="2 3" id="KW-0687">Ribonucleoprotein</keyword>
<evidence type="ECO:0000256" key="3">
    <source>
        <dbReference type="HAMAP-Rule" id="MF_00385"/>
    </source>
</evidence>
<organism evidence="4 5">
    <name type="scientific">Marinicella pacifica</name>
    <dbReference type="NCBI Taxonomy" id="1171543"/>
    <lineage>
        <taxon>Bacteria</taxon>
        <taxon>Pseudomonadati</taxon>
        <taxon>Pseudomonadota</taxon>
        <taxon>Gammaproteobacteria</taxon>
        <taxon>Lysobacterales</taxon>
        <taxon>Marinicellaceae</taxon>
        <taxon>Marinicella</taxon>
    </lineage>
</organism>
<dbReference type="GO" id="GO:0015935">
    <property type="term" value="C:small ribosomal subunit"/>
    <property type="evidence" value="ECO:0007669"/>
    <property type="project" value="TreeGrafter"/>
</dbReference>
<comment type="caution">
    <text evidence="4">The sequence shown here is derived from an EMBL/GenBank/DDBJ whole genome shotgun (WGS) entry which is preliminary data.</text>
</comment>